<gene>
    <name evidence="6" type="ORF">BG61_06105</name>
</gene>
<dbReference type="InterPro" id="IPR019734">
    <property type="entry name" value="TPR_rpt"/>
</dbReference>
<keyword evidence="2 3" id="KW-0802">TPR repeat</keyword>
<keyword evidence="1" id="KW-0677">Repeat</keyword>
<keyword evidence="7" id="KW-1185">Reference proteome</keyword>
<dbReference type="Gene3D" id="1.25.40.10">
    <property type="entry name" value="Tetratricopeptide repeat domain"/>
    <property type="match status" value="2"/>
</dbReference>
<feature type="repeat" description="TPR" evidence="3">
    <location>
        <begin position="311"/>
        <end position="344"/>
    </location>
</feature>
<evidence type="ECO:0000256" key="3">
    <source>
        <dbReference type="PROSITE-ProRule" id="PRU00339"/>
    </source>
</evidence>
<dbReference type="InterPro" id="IPR011990">
    <property type="entry name" value="TPR-like_helical_dom_sf"/>
</dbReference>
<sequence length="469" mass="51258">MSSAQQQASSASSNGSRAISWLRALGVICGAPKTLLPYVLPWLLGSLTLAFCYLVVQGVLRQQLLVPPVETPPSLAERGYTSSFLAERIMSEMRVIGRDAGSIPHDALTVSEAQPDIQIPGQDLSYATTVRFLKDVVDRKDVVVHIGITKLGDAADSYVAHVQIEGGVFRSRQGEVPFAGRDMDRFVRDIAAQAMRLAEPNILASHLFTEVQKTKCSLAQCNYGEIVGIYDEVLALPASKQSEWAEAGKAWLLVSQGLAKEAEAQSRDALRRYGDSAILRASLGIALEQQHRIDDALEQLRAGARKSSRTAENLRLLGDVLLHAHRYPEALKAFGEADRMQPDSVYTLHDWGEALIAVGRYNDAIAKFSQAVSLRPDLAPSYAGWGRALELLGEVSEAARRYAQASKLDKAVRSPHEDHIARLGKEYQEVRRSDTPAPDAARRPHSNPPGRRQPEAAQSPIGWTAMLTA</sequence>
<organism evidence="6 7">
    <name type="scientific">Caballeronia glathei</name>
    <dbReference type="NCBI Taxonomy" id="60547"/>
    <lineage>
        <taxon>Bacteria</taxon>
        <taxon>Pseudomonadati</taxon>
        <taxon>Pseudomonadota</taxon>
        <taxon>Betaproteobacteria</taxon>
        <taxon>Burkholderiales</taxon>
        <taxon>Burkholderiaceae</taxon>
        <taxon>Caballeronia</taxon>
    </lineage>
</organism>
<evidence type="ECO:0000256" key="5">
    <source>
        <dbReference type="SAM" id="Phobius"/>
    </source>
</evidence>
<proteinExistence type="predicted"/>
<keyword evidence="5" id="KW-0812">Transmembrane</keyword>
<name>A0A069PZ45_9BURK</name>
<evidence type="ECO:0000256" key="4">
    <source>
        <dbReference type="SAM" id="MobiDB-lite"/>
    </source>
</evidence>
<dbReference type="RefSeq" id="WP_035938612.1">
    <property type="nucleotide sequence ID" value="NZ_CADFFX010000017.1"/>
</dbReference>
<dbReference type="InterPro" id="IPR051685">
    <property type="entry name" value="Ycf3/AcsC/BcsC/TPR_MFPF"/>
</dbReference>
<dbReference type="SUPFAM" id="SSF48452">
    <property type="entry name" value="TPR-like"/>
    <property type="match status" value="1"/>
</dbReference>
<dbReference type="EMBL" id="JFHC01000013">
    <property type="protein sequence ID" value="KDR42721.1"/>
    <property type="molecule type" value="Genomic_DNA"/>
</dbReference>
<dbReference type="Proteomes" id="UP000027466">
    <property type="component" value="Unassembled WGS sequence"/>
</dbReference>
<keyword evidence="5" id="KW-0472">Membrane</keyword>
<keyword evidence="5" id="KW-1133">Transmembrane helix</keyword>
<feature type="transmembrane region" description="Helical" evidence="5">
    <location>
        <begin position="35"/>
        <end position="56"/>
    </location>
</feature>
<feature type="compositionally biased region" description="Basic and acidic residues" evidence="4">
    <location>
        <begin position="422"/>
        <end position="434"/>
    </location>
</feature>
<evidence type="ECO:0000256" key="1">
    <source>
        <dbReference type="ARBA" id="ARBA00022737"/>
    </source>
</evidence>
<feature type="repeat" description="TPR" evidence="3">
    <location>
        <begin position="345"/>
        <end position="378"/>
    </location>
</feature>
<protein>
    <submittedName>
        <fullName evidence="6">Uncharacterized protein</fullName>
    </submittedName>
</protein>
<dbReference type="PANTHER" id="PTHR44943">
    <property type="entry name" value="CELLULOSE SYNTHASE OPERON PROTEIN C"/>
    <property type="match status" value="1"/>
</dbReference>
<feature type="region of interest" description="Disordered" evidence="4">
    <location>
        <begin position="422"/>
        <end position="469"/>
    </location>
</feature>
<dbReference type="AlphaFoldDB" id="A0A069PZ45"/>
<evidence type="ECO:0000256" key="2">
    <source>
        <dbReference type="ARBA" id="ARBA00022803"/>
    </source>
</evidence>
<dbReference type="STRING" id="60547.GCA_000751215_05938"/>
<dbReference type="PANTHER" id="PTHR44943:SF8">
    <property type="entry name" value="TPR REPEAT-CONTAINING PROTEIN MJ0263"/>
    <property type="match status" value="1"/>
</dbReference>
<evidence type="ECO:0000313" key="7">
    <source>
        <dbReference type="Proteomes" id="UP000027466"/>
    </source>
</evidence>
<comment type="caution">
    <text evidence="6">The sequence shown here is derived from an EMBL/GenBank/DDBJ whole genome shotgun (WGS) entry which is preliminary data.</text>
</comment>
<evidence type="ECO:0000313" key="6">
    <source>
        <dbReference type="EMBL" id="KDR42721.1"/>
    </source>
</evidence>
<dbReference type="SMART" id="SM00028">
    <property type="entry name" value="TPR"/>
    <property type="match status" value="4"/>
</dbReference>
<reference evidence="6 7" key="1">
    <citation type="submission" date="2014-03" db="EMBL/GenBank/DDBJ databases">
        <title>Draft Genome Sequences of Four Burkholderia Strains.</title>
        <authorList>
            <person name="Liu X.Y."/>
            <person name="Li C.X."/>
            <person name="Xu J.H."/>
        </authorList>
    </citation>
    <scope>NUCLEOTIDE SEQUENCE [LARGE SCALE GENOMIC DNA]</scope>
    <source>
        <strain evidence="6 7">DSM 50014</strain>
    </source>
</reference>
<accession>A0A069PZ45</accession>
<dbReference type="PROSITE" id="PS50005">
    <property type="entry name" value="TPR"/>
    <property type="match status" value="2"/>
</dbReference>
<dbReference type="Pfam" id="PF13432">
    <property type="entry name" value="TPR_16"/>
    <property type="match status" value="2"/>
</dbReference>